<reference evidence="3" key="1">
    <citation type="journal article" date="2017" name="Nat. Ecol. Evol.">
        <title>Genome expansion and lineage-specific genetic innovations in the forest pathogenic fungi Armillaria.</title>
        <authorList>
            <person name="Sipos G."/>
            <person name="Prasanna A.N."/>
            <person name="Walter M.C."/>
            <person name="O'Connor E."/>
            <person name="Balint B."/>
            <person name="Krizsan K."/>
            <person name="Kiss B."/>
            <person name="Hess J."/>
            <person name="Varga T."/>
            <person name="Slot J."/>
            <person name="Riley R."/>
            <person name="Boka B."/>
            <person name="Rigling D."/>
            <person name="Barry K."/>
            <person name="Lee J."/>
            <person name="Mihaltcheva S."/>
            <person name="LaButti K."/>
            <person name="Lipzen A."/>
            <person name="Waldron R."/>
            <person name="Moloney N.M."/>
            <person name="Sperisen C."/>
            <person name="Kredics L."/>
            <person name="Vagvoelgyi C."/>
            <person name="Patrignani A."/>
            <person name="Fitzpatrick D."/>
            <person name="Nagy I."/>
            <person name="Doyle S."/>
            <person name="Anderson J.B."/>
            <person name="Grigoriev I.V."/>
            <person name="Gueldener U."/>
            <person name="Muensterkoetter M."/>
            <person name="Nagy L.G."/>
        </authorList>
    </citation>
    <scope>NUCLEOTIDE SEQUENCE [LARGE SCALE GENOMIC DNA]</scope>
    <source>
        <strain evidence="3">28-4</strain>
    </source>
</reference>
<evidence type="ECO:0000256" key="1">
    <source>
        <dbReference type="SAM" id="Phobius"/>
    </source>
</evidence>
<dbReference type="EMBL" id="KZ293472">
    <property type="protein sequence ID" value="PBK61826.1"/>
    <property type="molecule type" value="Genomic_DNA"/>
</dbReference>
<organism evidence="2 3">
    <name type="scientific">Armillaria solidipes</name>
    <dbReference type="NCBI Taxonomy" id="1076256"/>
    <lineage>
        <taxon>Eukaryota</taxon>
        <taxon>Fungi</taxon>
        <taxon>Dikarya</taxon>
        <taxon>Basidiomycota</taxon>
        <taxon>Agaricomycotina</taxon>
        <taxon>Agaricomycetes</taxon>
        <taxon>Agaricomycetidae</taxon>
        <taxon>Agaricales</taxon>
        <taxon>Marasmiineae</taxon>
        <taxon>Physalacriaceae</taxon>
        <taxon>Armillaria</taxon>
    </lineage>
</organism>
<proteinExistence type="predicted"/>
<protein>
    <submittedName>
        <fullName evidence="2">Uncharacterized protein</fullName>
    </submittedName>
</protein>
<feature type="transmembrane region" description="Helical" evidence="1">
    <location>
        <begin position="12"/>
        <end position="32"/>
    </location>
</feature>
<keyword evidence="1" id="KW-0812">Transmembrane</keyword>
<sequence>MMLASRWDSDIFLVAIADFFTRTCLLLFWIGFHHVWAHAPSSVHLPSGPPAEAEYFPLVLCNHPLSSR</sequence>
<keyword evidence="1" id="KW-1133">Transmembrane helix</keyword>
<evidence type="ECO:0000313" key="2">
    <source>
        <dbReference type="EMBL" id="PBK61826.1"/>
    </source>
</evidence>
<gene>
    <name evidence="2" type="ORF">ARMSODRAFT_621758</name>
</gene>
<name>A0A2H3BFJ5_9AGAR</name>
<accession>A0A2H3BFJ5</accession>
<keyword evidence="1" id="KW-0472">Membrane</keyword>
<evidence type="ECO:0000313" key="3">
    <source>
        <dbReference type="Proteomes" id="UP000218334"/>
    </source>
</evidence>
<dbReference type="Proteomes" id="UP000218334">
    <property type="component" value="Unassembled WGS sequence"/>
</dbReference>
<dbReference type="AlphaFoldDB" id="A0A2H3BFJ5"/>
<keyword evidence="3" id="KW-1185">Reference proteome</keyword>